<dbReference type="InterPro" id="IPR000674">
    <property type="entry name" value="Ald_Oxase/Xan_DH_a/b"/>
</dbReference>
<dbReference type="PANTHER" id="PTHR47495:SF2">
    <property type="entry name" value="ALDEHYDE DEHYDROGENASE"/>
    <property type="match status" value="1"/>
</dbReference>
<dbReference type="EMBL" id="CP038151">
    <property type="protein sequence ID" value="QBR02638.1"/>
    <property type="molecule type" value="Genomic_DNA"/>
</dbReference>
<dbReference type="GO" id="GO:0016491">
    <property type="term" value="F:oxidoreductase activity"/>
    <property type="evidence" value="ECO:0007669"/>
    <property type="project" value="InterPro"/>
</dbReference>
<proteinExistence type="predicted"/>
<dbReference type="AlphaFoldDB" id="A0A4P7D3T6"/>
<dbReference type="SUPFAM" id="SSF56003">
    <property type="entry name" value="Molybdenum cofactor-binding domain"/>
    <property type="match status" value="2"/>
</dbReference>
<gene>
    <name evidence="2" type="ORF">E1956_36060</name>
</gene>
<dbReference type="Pfam" id="PF20256">
    <property type="entry name" value="MoCoBD_2"/>
    <property type="match status" value="2"/>
</dbReference>
<accession>A0A4P7D3T6</accession>
<organism evidence="2 3">
    <name type="scientific">Paraburkholderia pallida</name>
    <dbReference type="NCBI Taxonomy" id="2547399"/>
    <lineage>
        <taxon>Bacteria</taxon>
        <taxon>Pseudomonadati</taxon>
        <taxon>Pseudomonadota</taxon>
        <taxon>Betaproteobacteria</taxon>
        <taxon>Burkholderiales</taxon>
        <taxon>Burkholderiaceae</taxon>
        <taxon>Paraburkholderia</taxon>
    </lineage>
</organism>
<dbReference type="InterPro" id="IPR006311">
    <property type="entry name" value="TAT_signal"/>
</dbReference>
<feature type="domain" description="Aldehyde oxidase/xanthine dehydrogenase a/b hammerhead" evidence="1">
    <location>
        <begin position="255"/>
        <end position="333"/>
    </location>
</feature>
<keyword evidence="3" id="KW-1185">Reference proteome</keyword>
<dbReference type="InterPro" id="IPR008274">
    <property type="entry name" value="AldOxase/xan_DH_MoCoBD1"/>
</dbReference>
<dbReference type="OrthoDB" id="9767994at2"/>
<dbReference type="PANTHER" id="PTHR47495">
    <property type="entry name" value="ALDEHYDE DEHYDROGENASE"/>
    <property type="match status" value="1"/>
</dbReference>
<dbReference type="InterPro" id="IPR012368">
    <property type="entry name" value="OxRdtase_Mopterin-bd_su_IorB"/>
</dbReference>
<evidence type="ECO:0000259" key="1">
    <source>
        <dbReference type="SMART" id="SM01008"/>
    </source>
</evidence>
<protein>
    <submittedName>
        <fullName evidence="2">Xanthine dehydrogenase family protein molybdopterin-binding subunit</fullName>
    </submittedName>
</protein>
<dbReference type="InterPro" id="IPR052516">
    <property type="entry name" value="N-heterocyclic_Hydroxylase"/>
</dbReference>
<evidence type="ECO:0000313" key="3">
    <source>
        <dbReference type="Proteomes" id="UP000295727"/>
    </source>
</evidence>
<dbReference type="PROSITE" id="PS51318">
    <property type="entry name" value="TAT"/>
    <property type="match status" value="1"/>
</dbReference>
<dbReference type="Gene3D" id="3.30.365.10">
    <property type="entry name" value="Aldehyde oxidase/xanthine dehydrogenase, molybdopterin binding domain"/>
    <property type="match status" value="4"/>
</dbReference>
<dbReference type="KEGG" id="ppai:E1956_36060"/>
<dbReference type="Gene3D" id="3.90.1170.50">
    <property type="entry name" value="Aldehyde oxidase/xanthine dehydrogenase, a/b hammerhead"/>
    <property type="match status" value="1"/>
</dbReference>
<dbReference type="Pfam" id="PF02738">
    <property type="entry name" value="MoCoBD_1"/>
    <property type="match status" value="1"/>
</dbReference>
<reference evidence="2 3" key="1">
    <citation type="submission" date="2019-03" db="EMBL/GenBank/DDBJ databases">
        <title>Paraburkholderia sp. 7MH5, isolated from subtropical forest soil.</title>
        <authorList>
            <person name="Gao Z.-H."/>
            <person name="Qiu L.-H."/>
        </authorList>
    </citation>
    <scope>NUCLEOTIDE SEQUENCE [LARGE SCALE GENOMIC DNA]</scope>
    <source>
        <strain evidence="2 3">7MH5</strain>
    </source>
</reference>
<name>A0A4P7D3T6_9BURK</name>
<evidence type="ECO:0000313" key="2">
    <source>
        <dbReference type="EMBL" id="QBR02638.1"/>
    </source>
</evidence>
<dbReference type="InterPro" id="IPR046867">
    <property type="entry name" value="AldOxase/xan_DH_MoCoBD2"/>
</dbReference>
<dbReference type="InterPro" id="IPR037165">
    <property type="entry name" value="AldOxase/xan_DH_Mopterin-bd_sf"/>
</dbReference>
<dbReference type="Proteomes" id="UP000295727">
    <property type="component" value="Chromosome 4"/>
</dbReference>
<dbReference type="SMART" id="SM01008">
    <property type="entry name" value="Ald_Xan_dh_C"/>
    <property type="match status" value="1"/>
</dbReference>
<sequence>MPLWHLCAREGGHPQGRRRERDESPCASACVWKRGKERRVTAHSNSTSPSRRRFLKASAVGATGLVLVFHLPAAIAARANGSALSNDETEINAWIRISTQGDITLEVARVEMGQGIATALPMLIAEELECDWKDVRMVFASPSENLARKRVFVTMITGDSRSVRDSQQYLRLAGASACLMLKQAAARRWGVDVAECAAAASRVTHLKSGRYLGYGELATAAARLPVPKDVTLKDPSAWKLLGKAHERLDLHEKVNGAAQYGMDVRVPGMLYAAVAQCPVFGGKPVSVDSSVVDRRRGIVKVLVIENFVTVIGDSWWRAKEALKLLKITWDFGGHEKTDDASIRAYLEAGFQGDLKTVRLEGNATAVLDGEKPMYESTYFTPFVAHTTMEPQNCTARVADGKVDLWAPSQGPDISLDIAAGIAGVPPESVTVHRLYLGGGFGRRGISQDYVRMAMLIAKAMQGPAIKMVWTREEDVQHDFYRPASVVRQRMALDDAGQISAWRVDVASPSVLGVLRPAALKNGIDVMPTDGFRDMPYAIPNLDIRYAMRNTAVPAGFWRSVYHSQNPFARECFIDEVCALIKQDPVAFRLKMLAARPRTATLLEAVVAARRQGEATTAAFGVAVNEMDDTAVAGAVEVSVSANKAVKVERVIVAIDCGYIVNPDTVAAQIESCAVFGISGAFFGEINIKEGRVVQSNFSDCPVMLMKQMPKVESLLLPSGGFWGGVGEPPISVVIPALVNAIAAATGERIRELPLVHHGYTLV</sequence>
<dbReference type="PIRSF" id="PIRSF036389">
    <property type="entry name" value="IOR_B"/>
    <property type="match status" value="1"/>
</dbReference>